<evidence type="ECO:0000256" key="1">
    <source>
        <dbReference type="SAM" id="Phobius"/>
    </source>
</evidence>
<accession>A0A564Y9C4</accession>
<feature type="non-terminal residue" evidence="2">
    <location>
        <position position="1"/>
    </location>
</feature>
<name>A0A564Y9C4_HYMDI</name>
<proteinExistence type="predicted"/>
<dbReference type="Proteomes" id="UP000321570">
    <property type="component" value="Unassembled WGS sequence"/>
</dbReference>
<keyword evidence="1" id="KW-0812">Transmembrane</keyword>
<protein>
    <submittedName>
        <fullName evidence="2">Uncharacterized protein</fullName>
    </submittedName>
</protein>
<evidence type="ECO:0000313" key="3">
    <source>
        <dbReference type="Proteomes" id="UP000321570"/>
    </source>
</evidence>
<evidence type="ECO:0000313" key="2">
    <source>
        <dbReference type="EMBL" id="VUZ43872.1"/>
    </source>
</evidence>
<gene>
    <name evidence="2" type="ORF">WMSIL1_LOCUS4225</name>
</gene>
<feature type="transmembrane region" description="Helical" evidence="1">
    <location>
        <begin position="24"/>
        <end position="44"/>
    </location>
</feature>
<keyword evidence="1" id="KW-0472">Membrane</keyword>
<organism evidence="2 3">
    <name type="scientific">Hymenolepis diminuta</name>
    <name type="common">Rat tapeworm</name>
    <dbReference type="NCBI Taxonomy" id="6216"/>
    <lineage>
        <taxon>Eukaryota</taxon>
        <taxon>Metazoa</taxon>
        <taxon>Spiralia</taxon>
        <taxon>Lophotrochozoa</taxon>
        <taxon>Platyhelminthes</taxon>
        <taxon>Cestoda</taxon>
        <taxon>Eucestoda</taxon>
        <taxon>Cyclophyllidea</taxon>
        <taxon>Hymenolepididae</taxon>
        <taxon>Hymenolepis</taxon>
    </lineage>
</organism>
<dbReference type="AlphaFoldDB" id="A0A564Y9C4"/>
<sequence length="88" mass="9917">LTAFVIGVLRIHLEKVGRHKHSRIAYIALLSSGSLSLLIGLVIWSDVGTHATKELIDQWRIGILRKYFGQLNKNVYENRTALVHVIAN</sequence>
<reference evidence="2 3" key="1">
    <citation type="submission" date="2019-07" db="EMBL/GenBank/DDBJ databases">
        <authorList>
            <person name="Jastrzebski P J."/>
            <person name="Paukszto L."/>
            <person name="Jastrzebski P J."/>
        </authorList>
    </citation>
    <scope>NUCLEOTIDE SEQUENCE [LARGE SCALE GENOMIC DNA]</scope>
    <source>
        <strain evidence="2 3">WMS-il1</strain>
    </source>
</reference>
<keyword evidence="1" id="KW-1133">Transmembrane helix</keyword>
<feature type="non-terminal residue" evidence="2">
    <location>
        <position position="88"/>
    </location>
</feature>
<dbReference type="EMBL" id="CABIJS010000122">
    <property type="protein sequence ID" value="VUZ43872.1"/>
    <property type="molecule type" value="Genomic_DNA"/>
</dbReference>
<keyword evidence="3" id="KW-1185">Reference proteome</keyword>